<organism evidence="1 2">
    <name type="scientific">Spiromyces aspiralis</name>
    <dbReference type="NCBI Taxonomy" id="68401"/>
    <lineage>
        <taxon>Eukaryota</taxon>
        <taxon>Fungi</taxon>
        <taxon>Fungi incertae sedis</taxon>
        <taxon>Zoopagomycota</taxon>
        <taxon>Kickxellomycotina</taxon>
        <taxon>Kickxellomycetes</taxon>
        <taxon>Kickxellales</taxon>
        <taxon>Kickxellaceae</taxon>
        <taxon>Spiromyces</taxon>
    </lineage>
</organism>
<evidence type="ECO:0000313" key="1">
    <source>
        <dbReference type="EMBL" id="KAJ1675806.1"/>
    </source>
</evidence>
<proteinExistence type="predicted"/>
<dbReference type="Proteomes" id="UP001145114">
    <property type="component" value="Unassembled WGS sequence"/>
</dbReference>
<comment type="caution">
    <text evidence="1">The sequence shown here is derived from an EMBL/GenBank/DDBJ whole genome shotgun (WGS) entry which is preliminary data.</text>
</comment>
<gene>
    <name evidence="1" type="primary">SMC5_1</name>
    <name evidence="1" type="ORF">EV182_000529</name>
</gene>
<dbReference type="EMBL" id="JAMZIH010005168">
    <property type="protein sequence ID" value="KAJ1675806.1"/>
    <property type="molecule type" value="Genomic_DNA"/>
</dbReference>
<name>A0ACC1HKE2_9FUNG</name>
<accession>A0ACC1HKE2</accession>
<sequence length="565" mass="64505">ARYGNHNISVNSSRVRPHARLLSSDSAEIQSERAQLIQKIDACRDQLQNNERRVRDLSNREQSILAEKARAIDPERERLRKEKEAIRRLAQQYQAHTLKVEGVRKRLQLLQQSERQDGDSQQAKQRIRDKMRDNAAVRAELVCRVAELLKTRVRLVADKSAVVALNVAGTKLRLTELEEQASVYRSRLAEAQHDLDEAKRQAEEDKVSASRLLREAQRVTETISDEERAMMQESMDPSTNIEDLEARLEAAQQRLELISVSGLSARVIEEYNRRTQELKDKQRRIKEMQRAWHKLVADKVRTRQQWEDPLEELVAKINVAFTESFEAMGCKGEVRLTRVGGPSEGWPSVPRHGGRGELQGQATEDDVGEVNRSDMEDEEDERTHAAEQQPRDEEYSEWGIDIYVAFRAGDSLQKLTNNRQSGGERAVSTALYLQALQFLTTAPFRVVDEINQGMDQSNERRVYNRIIETVCAGHGVGRPAGDRATQGHCPSTPAYSEGDEEVKLPGDGAGYRSETSRPAQYFLITPKLLPNLRYHERMKVLCIYNGEWIPEKLNLHKYLQKAGPK</sequence>
<keyword evidence="2" id="KW-1185">Reference proteome</keyword>
<protein>
    <submittedName>
        <fullName evidence="1">Structural maintenance of chromosomes protein 5</fullName>
    </submittedName>
</protein>
<reference evidence="1" key="1">
    <citation type="submission" date="2022-06" db="EMBL/GenBank/DDBJ databases">
        <title>Phylogenomic reconstructions and comparative analyses of Kickxellomycotina fungi.</title>
        <authorList>
            <person name="Reynolds N.K."/>
            <person name="Stajich J.E."/>
            <person name="Barry K."/>
            <person name="Grigoriev I.V."/>
            <person name="Crous P."/>
            <person name="Smith M.E."/>
        </authorList>
    </citation>
    <scope>NUCLEOTIDE SEQUENCE</scope>
    <source>
        <strain evidence="1">RSA 2271</strain>
    </source>
</reference>
<evidence type="ECO:0000313" key="2">
    <source>
        <dbReference type="Proteomes" id="UP001145114"/>
    </source>
</evidence>
<feature type="non-terminal residue" evidence="1">
    <location>
        <position position="1"/>
    </location>
</feature>